<reference evidence="7" key="1">
    <citation type="submission" date="2025-08" db="UniProtKB">
        <authorList>
            <consortium name="RefSeq"/>
        </authorList>
    </citation>
    <scope>IDENTIFICATION</scope>
    <source>
        <tissue evidence="7">Muscle</tissue>
    </source>
</reference>
<dbReference type="InterPro" id="IPR026591">
    <property type="entry name" value="Sirtuin_cat_small_dom_sf"/>
</dbReference>
<comment type="caution">
    <text evidence="3">Lacks conserved residue(s) required for the propagation of feature annotation.</text>
</comment>
<dbReference type="PROSITE" id="PS50305">
    <property type="entry name" value="SIRTUIN"/>
    <property type="match status" value="1"/>
</dbReference>
<dbReference type="Pfam" id="PF02146">
    <property type="entry name" value="SIR2"/>
    <property type="match status" value="1"/>
</dbReference>
<dbReference type="PANTHER" id="PTHR11085:SF7">
    <property type="entry name" value="NAD-DEPENDENT PROTEIN DEACETYLASE"/>
    <property type="match status" value="1"/>
</dbReference>
<evidence type="ECO:0000313" key="7">
    <source>
        <dbReference type="RefSeq" id="XP_022247435.1"/>
    </source>
</evidence>
<dbReference type="Gene3D" id="3.40.50.1220">
    <property type="entry name" value="TPP-binding domain"/>
    <property type="match status" value="1"/>
</dbReference>
<keyword evidence="1" id="KW-0808">Transferase</keyword>
<feature type="region of interest" description="Disordered" evidence="4">
    <location>
        <begin position="33"/>
        <end position="99"/>
    </location>
</feature>
<name>A0ABM1SUX9_LIMPO</name>
<feature type="domain" description="Deacetylase sirtuin-type" evidence="5">
    <location>
        <begin position="99"/>
        <end position="393"/>
    </location>
</feature>
<gene>
    <name evidence="7" type="primary">LOC106464065</name>
</gene>
<evidence type="ECO:0000256" key="4">
    <source>
        <dbReference type="SAM" id="MobiDB-lite"/>
    </source>
</evidence>
<dbReference type="InterPro" id="IPR050134">
    <property type="entry name" value="NAD-dep_sirtuin_deacylases"/>
</dbReference>
<sequence>MFKAFGSCACFYRSCLEVWNTIKSRALMAAAVGKSTKLSKTKPEKSKNVEPPQISQTSTSPSLVKKFSELSIKKTEEPKTKKNSKTKQPSRACSSSSSKHENYKTLDDIAAHILRPTTTKIVVMAGAGISTPSGIPDFRSPGTGLYDNIQKYNLPYPEAVFDIDYFYMDQRPFFALAKELYPGNYSPNEVHYFVKLLHEKKKLLRMYTQNIDGLERLAGIPSEKLVEAHGSFNTASCIKCGTKYSSEEIKVRKLVILIFQPLAHKVSFNNFRVSVMFFEILELYYSVKVAFLMNLSLKGVVKPDITFFGEQLPARFWYHMTDMPRADLLIVMGTSLEVEPFASISELVWKKIPRLLINRDTVGSFRAGGENDVIQTGDILENVNSLIHKLNWESDFKKILVK</sequence>
<dbReference type="GeneID" id="106464065"/>
<proteinExistence type="predicted"/>
<evidence type="ECO:0000256" key="3">
    <source>
        <dbReference type="PROSITE-ProRule" id="PRU00236"/>
    </source>
</evidence>
<protein>
    <submittedName>
        <fullName evidence="7">NAD-dependent protein deacetylase sirtuin-3-like</fullName>
    </submittedName>
</protein>
<evidence type="ECO:0000256" key="2">
    <source>
        <dbReference type="ARBA" id="ARBA00023027"/>
    </source>
</evidence>
<keyword evidence="6" id="KW-1185">Reference proteome</keyword>
<accession>A0ABM1SUX9</accession>
<dbReference type="Proteomes" id="UP000694941">
    <property type="component" value="Unplaced"/>
</dbReference>
<dbReference type="Gene3D" id="3.30.1600.10">
    <property type="entry name" value="SIR2/SIRT2 'Small Domain"/>
    <property type="match status" value="1"/>
</dbReference>
<feature type="compositionally biased region" description="Low complexity" evidence="4">
    <location>
        <begin position="51"/>
        <end position="62"/>
    </location>
</feature>
<keyword evidence="2" id="KW-0520">NAD</keyword>
<dbReference type="PANTHER" id="PTHR11085">
    <property type="entry name" value="NAD-DEPENDENT PROTEIN DEACYLASE SIRTUIN-5, MITOCHONDRIAL-RELATED"/>
    <property type="match status" value="1"/>
</dbReference>
<dbReference type="InterPro" id="IPR029035">
    <property type="entry name" value="DHS-like_NAD/FAD-binding_dom"/>
</dbReference>
<feature type="compositionally biased region" description="Basic and acidic residues" evidence="4">
    <location>
        <begin position="66"/>
        <end position="80"/>
    </location>
</feature>
<organism evidence="6 7">
    <name type="scientific">Limulus polyphemus</name>
    <name type="common">Atlantic horseshoe crab</name>
    <dbReference type="NCBI Taxonomy" id="6850"/>
    <lineage>
        <taxon>Eukaryota</taxon>
        <taxon>Metazoa</taxon>
        <taxon>Ecdysozoa</taxon>
        <taxon>Arthropoda</taxon>
        <taxon>Chelicerata</taxon>
        <taxon>Merostomata</taxon>
        <taxon>Xiphosura</taxon>
        <taxon>Limulidae</taxon>
        <taxon>Limulus</taxon>
    </lineage>
</organism>
<feature type="compositionally biased region" description="Polar residues" evidence="4">
    <location>
        <begin position="86"/>
        <end position="97"/>
    </location>
</feature>
<dbReference type="SUPFAM" id="SSF52467">
    <property type="entry name" value="DHS-like NAD/FAD-binding domain"/>
    <property type="match status" value="1"/>
</dbReference>
<dbReference type="RefSeq" id="XP_022247435.1">
    <property type="nucleotide sequence ID" value="XM_022391727.1"/>
</dbReference>
<evidence type="ECO:0000256" key="1">
    <source>
        <dbReference type="ARBA" id="ARBA00022679"/>
    </source>
</evidence>
<evidence type="ECO:0000313" key="6">
    <source>
        <dbReference type="Proteomes" id="UP000694941"/>
    </source>
</evidence>
<dbReference type="InterPro" id="IPR003000">
    <property type="entry name" value="Sirtuin"/>
</dbReference>
<dbReference type="InterPro" id="IPR026590">
    <property type="entry name" value="Ssirtuin_cat_dom"/>
</dbReference>
<evidence type="ECO:0000259" key="5">
    <source>
        <dbReference type="PROSITE" id="PS50305"/>
    </source>
</evidence>